<gene>
    <name evidence="3" type="ORF">PCOR1329_LOCUS3127</name>
</gene>
<evidence type="ECO:0000256" key="1">
    <source>
        <dbReference type="SAM" id="Coils"/>
    </source>
</evidence>
<keyword evidence="4" id="KW-1185">Reference proteome</keyword>
<evidence type="ECO:0000256" key="2">
    <source>
        <dbReference type="SAM" id="MobiDB-lite"/>
    </source>
</evidence>
<dbReference type="EMBL" id="CAUYUJ010000793">
    <property type="protein sequence ID" value="CAK0792589.1"/>
    <property type="molecule type" value="Genomic_DNA"/>
</dbReference>
<organism evidence="3 4">
    <name type="scientific">Prorocentrum cordatum</name>
    <dbReference type="NCBI Taxonomy" id="2364126"/>
    <lineage>
        <taxon>Eukaryota</taxon>
        <taxon>Sar</taxon>
        <taxon>Alveolata</taxon>
        <taxon>Dinophyceae</taxon>
        <taxon>Prorocentrales</taxon>
        <taxon>Prorocentraceae</taxon>
        <taxon>Prorocentrum</taxon>
    </lineage>
</organism>
<keyword evidence="1" id="KW-0175">Coiled coil</keyword>
<proteinExistence type="predicted"/>
<evidence type="ECO:0000313" key="4">
    <source>
        <dbReference type="Proteomes" id="UP001189429"/>
    </source>
</evidence>
<sequence>MAPLRAATTTTRCLQRPWRGRKQRGGRWSLEGAVVLVPGCATLRPQGREVAEPTGIDGTRLDGDVGARGVPDEMQEDDGMGEPVLDCEKGDETEKVEGALDGDGGDVGKQEGDEMHVAEAAGKLGTGGKRRRRPRRNALAEQVGADLDLLDQERARVRNERRELRRGSGGVEALRQSMAAVARDMEEHGDADVLLLVLLERFAAETVWLQGGSIPEHLLHDPWLCGAGDIFSWVGCESHVSSSLLSVGLCKD</sequence>
<dbReference type="Proteomes" id="UP001189429">
    <property type="component" value="Unassembled WGS sequence"/>
</dbReference>
<feature type="coiled-coil region" evidence="1">
    <location>
        <begin position="140"/>
        <end position="167"/>
    </location>
</feature>
<accession>A0ABN9PQC4</accession>
<feature type="region of interest" description="Disordered" evidence="2">
    <location>
        <begin position="119"/>
        <end position="138"/>
    </location>
</feature>
<reference evidence="3" key="1">
    <citation type="submission" date="2023-10" db="EMBL/GenBank/DDBJ databases">
        <authorList>
            <person name="Chen Y."/>
            <person name="Shah S."/>
            <person name="Dougan E. K."/>
            <person name="Thang M."/>
            <person name="Chan C."/>
        </authorList>
    </citation>
    <scope>NUCLEOTIDE SEQUENCE [LARGE SCALE GENOMIC DNA]</scope>
</reference>
<comment type="caution">
    <text evidence="3">The sequence shown here is derived from an EMBL/GenBank/DDBJ whole genome shotgun (WGS) entry which is preliminary data.</text>
</comment>
<name>A0ABN9PQC4_9DINO</name>
<protein>
    <submittedName>
        <fullName evidence="3">Uncharacterized protein</fullName>
    </submittedName>
</protein>
<evidence type="ECO:0000313" key="3">
    <source>
        <dbReference type="EMBL" id="CAK0792589.1"/>
    </source>
</evidence>